<keyword evidence="4" id="KW-0813">Transport</keyword>
<keyword evidence="5" id="KW-1185">Reference proteome</keyword>
<reference evidence="4 5" key="1">
    <citation type="submission" date="2021-06" db="EMBL/GenBank/DDBJ databases">
        <title>Faecalicatena sp. nov. isolated from porcine feces.</title>
        <authorList>
            <person name="Oh B.S."/>
            <person name="Lee J.H."/>
        </authorList>
    </citation>
    <scope>NUCLEOTIDE SEQUENCE [LARGE SCALE GENOMIC DNA]</scope>
    <source>
        <strain evidence="4 5">AGMB00832</strain>
    </source>
</reference>
<dbReference type="PANTHER" id="PTHR45008">
    <property type="entry name" value="PTS SYSTEM GLUCOSE-SPECIFIC EIIA COMPONENT"/>
    <property type="match status" value="1"/>
</dbReference>
<proteinExistence type="predicted"/>
<dbReference type="InterPro" id="IPR001127">
    <property type="entry name" value="PTS_EIIA_1_perm"/>
</dbReference>
<feature type="domain" description="PTS EIIA type-1" evidence="3">
    <location>
        <begin position="34"/>
        <end position="139"/>
    </location>
</feature>
<evidence type="ECO:0000313" key="5">
    <source>
        <dbReference type="Proteomes" id="UP000723714"/>
    </source>
</evidence>
<dbReference type="Proteomes" id="UP000723714">
    <property type="component" value="Unassembled WGS sequence"/>
</dbReference>
<keyword evidence="1" id="KW-0598">Phosphotransferase system</keyword>
<dbReference type="PROSITE" id="PS51093">
    <property type="entry name" value="PTS_EIIA_TYPE_1"/>
    <property type="match status" value="1"/>
</dbReference>
<dbReference type="Pfam" id="PF00358">
    <property type="entry name" value="PTS_EIIA_1"/>
    <property type="match status" value="1"/>
</dbReference>
<sequence>MLSFLKKRQEPEEKVRELKAYISGKVIPIEEVADEVFSSKALGDGIGIEPTGDTVYAPCSGTVSVVMADSKHAVGMTLNNGAEILIHEGLDTVNMQGEGFEVFVKEGDKVAAGQKLIQFDSQRIRECGYGLTCVLVVTNMEEFPGIRFVTGEEAVQGETTVVVFEA</sequence>
<dbReference type="PANTHER" id="PTHR45008:SF1">
    <property type="entry name" value="PTS SYSTEM GLUCOSE-SPECIFIC EIIA COMPONENT"/>
    <property type="match status" value="1"/>
</dbReference>
<dbReference type="EMBL" id="JABACJ020000022">
    <property type="protein sequence ID" value="MBU3877788.1"/>
    <property type="molecule type" value="Genomic_DNA"/>
</dbReference>
<dbReference type="NCBIfam" id="TIGR00830">
    <property type="entry name" value="PTBA"/>
    <property type="match status" value="1"/>
</dbReference>
<organism evidence="4 5">
    <name type="scientific">Faecalicatena faecalis</name>
    <dbReference type="NCBI Taxonomy" id="2726362"/>
    <lineage>
        <taxon>Bacteria</taxon>
        <taxon>Bacillati</taxon>
        <taxon>Bacillota</taxon>
        <taxon>Clostridia</taxon>
        <taxon>Lachnospirales</taxon>
        <taxon>Lachnospiraceae</taxon>
        <taxon>Faecalicatena</taxon>
    </lineage>
</organism>
<comment type="caution">
    <text evidence="4">The sequence shown here is derived from an EMBL/GenBank/DDBJ whole genome shotgun (WGS) entry which is preliminary data.</text>
</comment>
<evidence type="ECO:0000256" key="1">
    <source>
        <dbReference type="ARBA" id="ARBA00022683"/>
    </source>
</evidence>
<dbReference type="InterPro" id="IPR050890">
    <property type="entry name" value="PTS_EIIA_component"/>
</dbReference>
<evidence type="ECO:0000259" key="3">
    <source>
        <dbReference type="PROSITE" id="PS51093"/>
    </source>
</evidence>
<keyword evidence="4" id="KW-0762">Sugar transport</keyword>
<evidence type="ECO:0000256" key="2">
    <source>
        <dbReference type="ARBA" id="ARBA00022777"/>
    </source>
</evidence>
<protein>
    <submittedName>
        <fullName evidence="4">PTS glucose transporter subunit IIA</fullName>
    </submittedName>
</protein>
<accession>A0ABS6D857</accession>
<keyword evidence="2" id="KW-0808">Transferase</keyword>
<dbReference type="RefSeq" id="WP_216244412.1">
    <property type="nucleotide sequence ID" value="NZ_JABACJ020000022.1"/>
</dbReference>
<keyword evidence="2" id="KW-0418">Kinase</keyword>
<name>A0ABS6D857_9FIRM</name>
<gene>
    <name evidence="4" type="ORF">HGO97_018455</name>
</gene>
<evidence type="ECO:0000313" key="4">
    <source>
        <dbReference type="EMBL" id="MBU3877788.1"/>
    </source>
</evidence>